<protein>
    <submittedName>
        <fullName evidence="1">Uncharacterized protein</fullName>
    </submittedName>
</protein>
<gene>
    <name evidence="1" type="ORF">Slati_2672300</name>
</gene>
<proteinExistence type="predicted"/>
<evidence type="ECO:0000313" key="1">
    <source>
        <dbReference type="EMBL" id="KAL0433380.1"/>
    </source>
</evidence>
<organism evidence="1">
    <name type="scientific">Sesamum latifolium</name>
    <dbReference type="NCBI Taxonomy" id="2727402"/>
    <lineage>
        <taxon>Eukaryota</taxon>
        <taxon>Viridiplantae</taxon>
        <taxon>Streptophyta</taxon>
        <taxon>Embryophyta</taxon>
        <taxon>Tracheophyta</taxon>
        <taxon>Spermatophyta</taxon>
        <taxon>Magnoliopsida</taxon>
        <taxon>eudicotyledons</taxon>
        <taxon>Gunneridae</taxon>
        <taxon>Pentapetalae</taxon>
        <taxon>asterids</taxon>
        <taxon>lamiids</taxon>
        <taxon>Lamiales</taxon>
        <taxon>Pedaliaceae</taxon>
        <taxon>Sesamum</taxon>
    </lineage>
</organism>
<comment type="caution">
    <text evidence="1">The sequence shown here is derived from an EMBL/GenBank/DDBJ whole genome shotgun (WGS) entry which is preliminary data.</text>
</comment>
<sequence length="111" mass="11895">MRIGLLPLHQIPGLHVGLLPRVIKGANALLLLYLGHSPRGRNLAPPLFLLVALHGMLPLLPPPPRDLRSGQFRSLSSPASGLYDHLMITQEKEGASSRAAEILKGTLTSGD</sequence>
<accession>A0AAW2VZB1</accession>
<dbReference type="AlphaFoldDB" id="A0AAW2VZB1"/>
<dbReference type="EMBL" id="JACGWN010000009">
    <property type="protein sequence ID" value="KAL0433380.1"/>
    <property type="molecule type" value="Genomic_DNA"/>
</dbReference>
<reference evidence="1" key="1">
    <citation type="submission" date="2020-06" db="EMBL/GenBank/DDBJ databases">
        <authorList>
            <person name="Li T."/>
            <person name="Hu X."/>
            <person name="Zhang T."/>
            <person name="Song X."/>
            <person name="Zhang H."/>
            <person name="Dai N."/>
            <person name="Sheng W."/>
            <person name="Hou X."/>
            <person name="Wei L."/>
        </authorList>
    </citation>
    <scope>NUCLEOTIDE SEQUENCE</scope>
    <source>
        <strain evidence="1">KEN1</strain>
        <tissue evidence="1">Leaf</tissue>
    </source>
</reference>
<name>A0AAW2VZB1_9LAMI</name>
<reference evidence="1" key="2">
    <citation type="journal article" date="2024" name="Plant">
        <title>Genomic evolution and insights into agronomic trait innovations of Sesamum species.</title>
        <authorList>
            <person name="Miao H."/>
            <person name="Wang L."/>
            <person name="Qu L."/>
            <person name="Liu H."/>
            <person name="Sun Y."/>
            <person name="Le M."/>
            <person name="Wang Q."/>
            <person name="Wei S."/>
            <person name="Zheng Y."/>
            <person name="Lin W."/>
            <person name="Duan Y."/>
            <person name="Cao H."/>
            <person name="Xiong S."/>
            <person name="Wang X."/>
            <person name="Wei L."/>
            <person name="Li C."/>
            <person name="Ma Q."/>
            <person name="Ju M."/>
            <person name="Zhao R."/>
            <person name="Li G."/>
            <person name="Mu C."/>
            <person name="Tian Q."/>
            <person name="Mei H."/>
            <person name="Zhang T."/>
            <person name="Gao T."/>
            <person name="Zhang H."/>
        </authorList>
    </citation>
    <scope>NUCLEOTIDE SEQUENCE</scope>
    <source>
        <strain evidence="1">KEN1</strain>
    </source>
</reference>